<dbReference type="Proteomes" id="UP000829999">
    <property type="component" value="Chromosome 27"/>
</dbReference>
<dbReference type="InterPro" id="IPR000477">
    <property type="entry name" value="RT_dom"/>
</dbReference>
<dbReference type="OrthoDB" id="5824787at2759"/>
<feature type="domain" description="Reverse transcriptase" evidence="2">
    <location>
        <begin position="264"/>
        <end position="529"/>
    </location>
</feature>
<dbReference type="GeneID" id="126912619"/>
<gene>
    <name evidence="4" type="primary">LOC126912619</name>
</gene>
<evidence type="ECO:0000313" key="4">
    <source>
        <dbReference type="RefSeq" id="XP_050561583.1"/>
    </source>
</evidence>
<dbReference type="AlphaFoldDB" id="A0A9R0F629"/>
<evidence type="ECO:0000256" key="1">
    <source>
        <dbReference type="SAM" id="MobiDB-lite"/>
    </source>
</evidence>
<dbReference type="CDD" id="cd09076">
    <property type="entry name" value="L1-EN"/>
    <property type="match status" value="1"/>
</dbReference>
<dbReference type="PANTHER" id="PTHR47027">
    <property type="entry name" value="REVERSE TRANSCRIPTASE DOMAIN-CONTAINING PROTEIN"/>
    <property type="match status" value="1"/>
</dbReference>
<reference evidence="4" key="1">
    <citation type="submission" date="2025-08" db="UniProtKB">
        <authorList>
            <consortium name="RefSeq"/>
        </authorList>
    </citation>
    <scope>IDENTIFICATION</scope>
    <source>
        <tissue evidence="4">Whole larval tissue</tissue>
    </source>
</reference>
<feature type="compositionally biased region" description="Polar residues" evidence="1">
    <location>
        <begin position="1"/>
        <end position="17"/>
    </location>
</feature>
<dbReference type="InterPro" id="IPR043128">
    <property type="entry name" value="Rev_trsase/Diguanyl_cyclase"/>
</dbReference>
<sequence>MTLTTNNWPQVPGVSSSDDADDSRLNHSGARGAYNPRVRTPNCRTTLANQMDSDKLKILTFNVRTLGTEERLIELEHALSHIKWDIIGLAEVRREGEKILEREDSIFYHMGESSSQYGVGFLIHKKWKNNIIEFISYSDRIALLKFKIDHTKTLTIIQVYAPTSTHTDDEIEEFYDLLNRACDEHRGTWMMVIGDFNAKIGSALPSDNYNILGPHGIGHRNDRGTRLIQFASSQNLNINNTFFYKKPHRRWTWFSPDGHTKNEIDFSLSSTKQIVTNIEVLNNFKFSSDHRPLRITLSFNAKIRRIRMIQNSIKRIDKSTLIANKEYFLLELKNSFQTLHLDTEDVETQYRNISKCIQAASRNIKTARTKTKKLSPSTIKLIEERQKLNIHTPEYKSKDKEVKRKIRTDIRNYNTQGVKQGDPLSPKLFTATLEEVFKKLAACWSTRGVVVGEKRLTNLRFADDIVLFSSSASELGGMINELSRASLEVGLKMNMSKTKLMTNSIKYRLEVDGAEMEYVHEYIYLGQLVSFQARQEREVARRTENAWKSYWSMRDLMKGNLPLALKRKLMDVCILPILTYGAQPGL</sequence>
<evidence type="ECO:0000259" key="2">
    <source>
        <dbReference type="PROSITE" id="PS50878"/>
    </source>
</evidence>
<dbReference type="SUPFAM" id="SSF56219">
    <property type="entry name" value="DNase I-like"/>
    <property type="match status" value="1"/>
</dbReference>
<dbReference type="Pfam" id="PF00078">
    <property type="entry name" value="RVT_1"/>
    <property type="match status" value="1"/>
</dbReference>
<evidence type="ECO:0000313" key="3">
    <source>
        <dbReference type="Proteomes" id="UP000829999"/>
    </source>
</evidence>
<dbReference type="Gene3D" id="3.60.10.10">
    <property type="entry name" value="Endonuclease/exonuclease/phosphatase"/>
    <property type="match status" value="1"/>
</dbReference>
<proteinExistence type="predicted"/>
<feature type="region of interest" description="Disordered" evidence="1">
    <location>
        <begin position="1"/>
        <end position="40"/>
    </location>
</feature>
<dbReference type="PROSITE" id="PS50878">
    <property type="entry name" value="RT_POL"/>
    <property type="match status" value="1"/>
</dbReference>
<organism evidence="3 4">
    <name type="scientific">Spodoptera frugiperda</name>
    <name type="common">Fall armyworm</name>
    <dbReference type="NCBI Taxonomy" id="7108"/>
    <lineage>
        <taxon>Eukaryota</taxon>
        <taxon>Metazoa</taxon>
        <taxon>Ecdysozoa</taxon>
        <taxon>Arthropoda</taxon>
        <taxon>Hexapoda</taxon>
        <taxon>Insecta</taxon>
        <taxon>Pterygota</taxon>
        <taxon>Neoptera</taxon>
        <taxon>Endopterygota</taxon>
        <taxon>Lepidoptera</taxon>
        <taxon>Glossata</taxon>
        <taxon>Ditrysia</taxon>
        <taxon>Noctuoidea</taxon>
        <taxon>Noctuidae</taxon>
        <taxon>Amphipyrinae</taxon>
        <taxon>Spodoptera</taxon>
    </lineage>
</organism>
<protein>
    <submittedName>
        <fullName evidence="4">Uncharacterized protein LOC126912619</fullName>
    </submittedName>
</protein>
<accession>A0A9R0F629</accession>
<keyword evidence="3" id="KW-1185">Reference proteome</keyword>
<dbReference type="PANTHER" id="PTHR47027:SF29">
    <property type="entry name" value="C2H2-TYPE DOMAIN-CONTAINING PROTEIN"/>
    <property type="match status" value="1"/>
</dbReference>
<dbReference type="InterPro" id="IPR005135">
    <property type="entry name" value="Endo/exonuclease/phosphatase"/>
</dbReference>
<dbReference type="RefSeq" id="XP_050561583.1">
    <property type="nucleotide sequence ID" value="XM_050705626.1"/>
</dbReference>
<dbReference type="SUPFAM" id="SSF56672">
    <property type="entry name" value="DNA/RNA polymerases"/>
    <property type="match status" value="1"/>
</dbReference>
<dbReference type="Gene3D" id="3.30.70.270">
    <property type="match status" value="1"/>
</dbReference>
<dbReference type="InterPro" id="IPR036691">
    <property type="entry name" value="Endo/exonu/phosph_ase_sf"/>
</dbReference>
<dbReference type="GO" id="GO:0071897">
    <property type="term" value="P:DNA biosynthetic process"/>
    <property type="evidence" value="ECO:0007669"/>
    <property type="project" value="UniProtKB-ARBA"/>
</dbReference>
<dbReference type="GO" id="GO:0003824">
    <property type="term" value="F:catalytic activity"/>
    <property type="evidence" value="ECO:0007669"/>
    <property type="project" value="InterPro"/>
</dbReference>
<name>A0A9R0F629_SPOFR</name>
<dbReference type="InterPro" id="IPR043502">
    <property type="entry name" value="DNA/RNA_pol_sf"/>
</dbReference>
<dbReference type="Pfam" id="PF14529">
    <property type="entry name" value="Exo_endo_phos_2"/>
    <property type="match status" value="1"/>
</dbReference>